<dbReference type="EMBL" id="AP006494">
    <property type="protein sequence ID" value="BAM80671.1"/>
    <property type="molecule type" value="Genomic_DNA"/>
</dbReference>
<dbReference type="PANTHER" id="PTHR47938:SF35">
    <property type="entry name" value="PENTATRICOPEPTIDE REPEAT-CONTAINING PROTEIN 4, MITOCHONDRIAL-RELATED"/>
    <property type="match status" value="1"/>
</dbReference>
<dbReference type="AlphaFoldDB" id="M1USJ5"/>
<gene>
    <name evidence="2" type="ORF">CYME_CML043C</name>
</gene>
<dbReference type="OrthoDB" id="5167at2759"/>
<protein>
    <recommendedName>
        <fullName evidence="4">Pentacotripeptide-repeat region of PRORP domain-containing protein</fullName>
    </recommendedName>
</protein>
<dbReference type="InterPro" id="IPR011990">
    <property type="entry name" value="TPR-like_helical_dom_sf"/>
</dbReference>
<dbReference type="Pfam" id="PF01535">
    <property type="entry name" value="PPR"/>
    <property type="match status" value="3"/>
</dbReference>
<reference evidence="2 3" key="1">
    <citation type="journal article" date="2004" name="Nature">
        <title>Genome sequence of the ultrasmall unicellular red alga Cyanidioschyzon merolae 10D.</title>
        <authorList>
            <person name="Matsuzaki M."/>
            <person name="Misumi O."/>
            <person name="Shin-i T."/>
            <person name="Maruyama S."/>
            <person name="Takahara M."/>
            <person name="Miyagishima S."/>
            <person name="Mori T."/>
            <person name="Nishida K."/>
            <person name="Yagisawa F."/>
            <person name="Nishida K."/>
            <person name="Yoshida Y."/>
            <person name="Nishimura Y."/>
            <person name="Nakao S."/>
            <person name="Kobayashi T."/>
            <person name="Momoyama Y."/>
            <person name="Higashiyama T."/>
            <person name="Minoda A."/>
            <person name="Sano M."/>
            <person name="Nomoto H."/>
            <person name="Oishi K."/>
            <person name="Hayashi H."/>
            <person name="Ohta F."/>
            <person name="Nishizaka S."/>
            <person name="Haga S."/>
            <person name="Miura S."/>
            <person name="Morishita T."/>
            <person name="Kabeya Y."/>
            <person name="Terasawa K."/>
            <person name="Suzuki Y."/>
            <person name="Ishii Y."/>
            <person name="Asakawa S."/>
            <person name="Takano H."/>
            <person name="Ohta N."/>
            <person name="Kuroiwa H."/>
            <person name="Tanaka K."/>
            <person name="Shimizu N."/>
            <person name="Sugano S."/>
            <person name="Sato N."/>
            <person name="Nozaki H."/>
            <person name="Ogasawara N."/>
            <person name="Kohara Y."/>
            <person name="Kuroiwa T."/>
        </authorList>
    </citation>
    <scope>NUCLEOTIDE SEQUENCE [LARGE SCALE GENOMIC DNA]</scope>
    <source>
        <strain evidence="2 3">10D</strain>
    </source>
</reference>
<dbReference type="Pfam" id="PF13041">
    <property type="entry name" value="PPR_2"/>
    <property type="match status" value="2"/>
</dbReference>
<dbReference type="GO" id="GO:0003729">
    <property type="term" value="F:mRNA binding"/>
    <property type="evidence" value="ECO:0007669"/>
    <property type="project" value="TreeGrafter"/>
</dbReference>
<dbReference type="eggNOG" id="KOG4197">
    <property type="taxonomic scope" value="Eukaryota"/>
</dbReference>
<dbReference type="NCBIfam" id="TIGR00756">
    <property type="entry name" value="PPR"/>
    <property type="match status" value="5"/>
</dbReference>
<organism evidence="2 3">
    <name type="scientific">Cyanidioschyzon merolae (strain NIES-3377 / 10D)</name>
    <name type="common">Unicellular red alga</name>
    <dbReference type="NCBI Taxonomy" id="280699"/>
    <lineage>
        <taxon>Eukaryota</taxon>
        <taxon>Rhodophyta</taxon>
        <taxon>Bangiophyceae</taxon>
        <taxon>Cyanidiales</taxon>
        <taxon>Cyanidiaceae</taxon>
        <taxon>Cyanidioschyzon</taxon>
    </lineage>
</organism>
<dbReference type="RefSeq" id="XP_005536707.1">
    <property type="nucleotide sequence ID" value="XM_005536650.1"/>
</dbReference>
<feature type="repeat" description="PPR" evidence="1">
    <location>
        <begin position="349"/>
        <end position="384"/>
    </location>
</feature>
<feature type="repeat" description="PPR" evidence="1">
    <location>
        <begin position="314"/>
        <end position="348"/>
    </location>
</feature>
<feature type="repeat" description="PPR" evidence="1">
    <location>
        <begin position="385"/>
        <end position="419"/>
    </location>
</feature>
<dbReference type="PANTHER" id="PTHR47938">
    <property type="entry name" value="RESPIRATORY COMPLEX I CHAPERONE (CIA84), PUTATIVE (AFU_ORTHOLOGUE AFUA_2G06020)-RELATED"/>
    <property type="match status" value="1"/>
</dbReference>
<dbReference type="HOGENOM" id="CLU_401365_0_0_1"/>
<sequence>MRKELSSSASSDLVMEAACKCHEPSHHQVRGLESSFITVPSQALFRLLSKKELGNERRQTTINVKSRCYTFSILYGQGVRYAHSDVRQRLSVSERAFLTFSNVTDNRLFLEVTQLHAKTLRACSEHGISHRGRVSKLAESDAPVAPVEGAATLGDPDTHAVSYEDALVEFRETGDYKRLWRDIRALREAQTPIENGQLNTLMMACIRRKKPDVAIRIFHELEPLVLGSPNIECYTTLIVAYGRLRQADKAVEILNELQARCRTLNNEEQSDNLALCPSLRTYNAVMNACVAAGDVDKAHQVFGEMVDAQGIAPNEVSYNILLKSHARRGRVEAMQLVLDQMRAAGCAPSLVTYTTLVKGYVTANKLEKAEEVLNDILYKKRLEPDSHLFNCLLEGYVRANDWKKALKLADTMRQHGTMPDGYTNTQLVKVCIQAGRFDLAEKIVERMPRPLPLQIYSMMISGYGDSGRLWSALRLAKEMRNDGVHENVRTVSAQMSACLQAREPALALSVFLRVMREDPSFVPDQVIYTLLIRANGLRADVDSAYQIFSLVKTKYYTVRTEVYNALIEAAMLSGRDDLALSALDELIEKSPGVNEQTFQDLTCVCLVDQQKQFRFLSQVWNRLRPLGAPIDGRFYARFLEVTSHVGDLELARTLIRDRWAGHFLINGATAQEVRSLEAYVAGREAA</sequence>
<dbReference type="Gene3D" id="1.25.40.10">
    <property type="entry name" value="Tetratricopeptide repeat domain"/>
    <property type="match status" value="3"/>
</dbReference>
<dbReference type="Proteomes" id="UP000007014">
    <property type="component" value="Chromosome 12"/>
</dbReference>
<proteinExistence type="predicted"/>
<feature type="repeat" description="PPR" evidence="1">
    <location>
        <begin position="278"/>
        <end position="313"/>
    </location>
</feature>
<dbReference type="Pfam" id="PF12854">
    <property type="entry name" value="PPR_1"/>
    <property type="match status" value="1"/>
</dbReference>
<accession>M1USJ5</accession>
<dbReference type="Gramene" id="CML043CT">
    <property type="protein sequence ID" value="CML043CT"/>
    <property type="gene ID" value="CML043C"/>
</dbReference>
<feature type="repeat" description="PPR" evidence="1">
    <location>
        <begin position="452"/>
        <end position="486"/>
    </location>
</feature>
<dbReference type="PROSITE" id="PS51375">
    <property type="entry name" value="PPR"/>
    <property type="match status" value="5"/>
</dbReference>
<evidence type="ECO:0000313" key="3">
    <source>
        <dbReference type="Proteomes" id="UP000007014"/>
    </source>
</evidence>
<dbReference type="KEGG" id="cme:CYME_CML043C"/>
<dbReference type="GeneID" id="16994806"/>
<evidence type="ECO:0000313" key="2">
    <source>
        <dbReference type="EMBL" id="BAM80671.1"/>
    </source>
</evidence>
<reference evidence="2 3" key="2">
    <citation type="journal article" date="2007" name="BMC Biol.">
        <title>A 100%-complete sequence reveals unusually simple genomic features in the hot-spring red alga Cyanidioschyzon merolae.</title>
        <authorList>
            <person name="Nozaki H."/>
            <person name="Takano H."/>
            <person name="Misumi O."/>
            <person name="Terasawa K."/>
            <person name="Matsuzaki M."/>
            <person name="Maruyama S."/>
            <person name="Nishida K."/>
            <person name="Yagisawa F."/>
            <person name="Yoshida Y."/>
            <person name="Fujiwara T."/>
            <person name="Takio S."/>
            <person name="Tamura K."/>
            <person name="Chung S.J."/>
            <person name="Nakamura S."/>
            <person name="Kuroiwa H."/>
            <person name="Tanaka K."/>
            <person name="Sato N."/>
            <person name="Kuroiwa T."/>
        </authorList>
    </citation>
    <scope>NUCLEOTIDE SEQUENCE [LARGE SCALE GENOMIC DNA]</scope>
    <source>
        <strain evidence="2 3">10D</strain>
    </source>
</reference>
<dbReference type="InterPro" id="IPR002885">
    <property type="entry name" value="PPR_rpt"/>
</dbReference>
<keyword evidence="3" id="KW-1185">Reference proteome</keyword>
<name>M1USJ5_CYAM1</name>
<evidence type="ECO:0000256" key="1">
    <source>
        <dbReference type="PROSITE-ProRule" id="PRU00708"/>
    </source>
</evidence>
<evidence type="ECO:0008006" key="4">
    <source>
        <dbReference type="Google" id="ProtNLM"/>
    </source>
</evidence>
<dbReference type="OMA" id="CEACEEW"/>